<dbReference type="RefSeq" id="WP_343763333.1">
    <property type="nucleotide sequence ID" value="NZ_BAAACG010000017.1"/>
</dbReference>
<evidence type="ECO:0000313" key="2">
    <source>
        <dbReference type="Proteomes" id="UP001501510"/>
    </source>
</evidence>
<keyword evidence="2" id="KW-1185">Reference proteome</keyword>
<dbReference type="Proteomes" id="UP001501510">
    <property type="component" value="Unassembled WGS sequence"/>
</dbReference>
<evidence type="ECO:0000313" key="1">
    <source>
        <dbReference type="EMBL" id="GAA0745791.1"/>
    </source>
</evidence>
<proteinExistence type="predicted"/>
<organism evidence="1 2">
    <name type="scientific">Clostridium oceanicum</name>
    <dbReference type="NCBI Taxonomy" id="1543"/>
    <lineage>
        <taxon>Bacteria</taxon>
        <taxon>Bacillati</taxon>
        <taxon>Bacillota</taxon>
        <taxon>Clostridia</taxon>
        <taxon>Eubacteriales</taxon>
        <taxon>Clostridiaceae</taxon>
        <taxon>Clostridium</taxon>
    </lineage>
</organism>
<sequence>MKDVIYDDFQNAVNDSLLRHKSILDILTKLGESSARINRAVAKSTTNCGCIEVNAKKQELNMDENSDLSSLKASLSTHLEGELCDSCRYIIEKEIGNNLFYLTSLCNLLNLNLYDILLREYDKINTLGKYTFR</sequence>
<accession>A0ABN1JSH7</accession>
<comment type="caution">
    <text evidence="1">The sequence shown here is derived from an EMBL/GenBank/DDBJ whole genome shotgun (WGS) entry which is preliminary data.</text>
</comment>
<evidence type="ECO:0008006" key="3">
    <source>
        <dbReference type="Google" id="ProtNLM"/>
    </source>
</evidence>
<dbReference type="EMBL" id="BAAACG010000017">
    <property type="protein sequence ID" value="GAA0745791.1"/>
    <property type="molecule type" value="Genomic_DNA"/>
</dbReference>
<reference evidence="1 2" key="1">
    <citation type="journal article" date="2019" name="Int. J. Syst. Evol. Microbiol.">
        <title>The Global Catalogue of Microorganisms (GCM) 10K type strain sequencing project: providing services to taxonomists for standard genome sequencing and annotation.</title>
        <authorList>
            <consortium name="The Broad Institute Genomics Platform"/>
            <consortium name="The Broad Institute Genome Sequencing Center for Infectious Disease"/>
            <person name="Wu L."/>
            <person name="Ma J."/>
        </authorList>
    </citation>
    <scope>NUCLEOTIDE SEQUENCE [LARGE SCALE GENOMIC DNA]</scope>
    <source>
        <strain evidence="1 2">JCM 1407</strain>
    </source>
</reference>
<protein>
    <recommendedName>
        <fullName evidence="3">DUF1573 domain-containing protein</fullName>
    </recommendedName>
</protein>
<name>A0ABN1JSH7_9CLOT</name>
<gene>
    <name evidence="1" type="ORF">GCM10008906_32630</name>
</gene>